<organism evidence="1 2">
    <name type="scientific">Malus domestica</name>
    <name type="common">Apple</name>
    <name type="synonym">Pyrus malus</name>
    <dbReference type="NCBI Taxonomy" id="3750"/>
    <lineage>
        <taxon>Eukaryota</taxon>
        <taxon>Viridiplantae</taxon>
        <taxon>Streptophyta</taxon>
        <taxon>Embryophyta</taxon>
        <taxon>Tracheophyta</taxon>
        <taxon>Spermatophyta</taxon>
        <taxon>Magnoliopsida</taxon>
        <taxon>eudicotyledons</taxon>
        <taxon>Gunneridae</taxon>
        <taxon>Pentapetalae</taxon>
        <taxon>rosids</taxon>
        <taxon>fabids</taxon>
        <taxon>Rosales</taxon>
        <taxon>Rosaceae</taxon>
        <taxon>Amygdaloideae</taxon>
        <taxon>Maleae</taxon>
        <taxon>Malus</taxon>
    </lineage>
</organism>
<accession>A0A498IV88</accession>
<sequence length="102" mass="11779">MIHRSINGDFRNLIVWDRILKTMRLAIFIEVKIAKKYKEEDGAVDRIGSTFEPGRKWDGDGYEKDCDSKEEAKMMENWGNCYFGGTIAEMNTSAYQDTNEGK</sequence>
<dbReference type="EMBL" id="RDQH01000337">
    <property type="protein sequence ID" value="RXH85311.1"/>
    <property type="molecule type" value="Genomic_DNA"/>
</dbReference>
<keyword evidence="2" id="KW-1185">Reference proteome</keyword>
<name>A0A498IV88_MALDO</name>
<reference evidence="1 2" key="1">
    <citation type="submission" date="2018-10" db="EMBL/GenBank/DDBJ databases">
        <title>A high-quality apple genome assembly.</title>
        <authorList>
            <person name="Hu J."/>
        </authorList>
    </citation>
    <scope>NUCLEOTIDE SEQUENCE [LARGE SCALE GENOMIC DNA]</scope>
    <source>
        <strain evidence="2">cv. HFTH1</strain>
        <tissue evidence="1">Young leaf</tissue>
    </source>
</reference>
<comment type="caution">
    <text evidence="1">The sequence shown here is derived from an EMBL/GenBank/DDBJ whole genome shotgun (WGS) entry which is preliminary data.</text>
</comment>
<dbReference type="AlphaFoldDB" id="A0A498IV88"/>
<protein>
    <submittedName>
        <fullName evidence="1">Uncharacterized protein</fullName>
    </submittedName>
</protein>
<proteinExistence type="predicted"/>
<evidence type="ECO:0000313" key="2">
    <source>
        <dbReference type="Proteomes" id="UP000290289"/>
    </source>
</evidence>
<gene>
    <name evidence="1" type="ORF">DVH24_042079</name>
</gene>
<evidence type="ECO:0000313" key="1">
    <source>
        <dbReference type="EMBL" id="RXH85311.1"/>
    </source>
</evidence>
<dbReference type="Proteomes" id="UP000290289">
    <property type="component" value="Chromosome 11"/>
</dbReference>